<dbReference type="RefSeq" id="WP_340295621.1">
    <property type="nucleotide sequence ID" value="NZ_JBBEOI010000270.1"/>
</dbReference>
<proteinExistence type="predicted"/>
<dbReference type="InterPro" id="IPR021555">
    <property type="entry name" value="DUF3000"/>
</dbReference>
<dbReference type="Proteomes" id="UP001595685">
    <property type="component" value="Unassembled WGS sequence"/>
</dbReference>
<name>A0ABV7WEH3_9MICO</name>
<protein>
    <submittedName>
        <fullName evidence="1">DUF3000 domain-containing protein</fullName>
    </submittedName>
</protein>
<evidence type="ECO:0000313" key="2">
    <source>
        <dbReference type="Proteomes" id="UP001595685"/>
    </source>
</evidence>
<comment type="caution">
    <text evidence="1">The sequence shown here is derived from an EMBL/GenBank/DDBJ whole genome shotgun (WGS) entry which is preliminary data.</text>
</comment>
<reference evidence="2" key="1">
    <citation type="journal article" date="2019" name="Int. J. Syst. Evol. Microbiol.">
        <title>The Global Catalogue of Microorganisms (GCM) 10K type strain sequencing project: providing services to taxonomists for standard genome sequencing and annotation.</title>
        <authorList>
            <consortium name="The Broad Institute Genomics Platform"/>
            <consortium name="The Broad Institute Genome Sequencing Center for Infectious Disease"/>
            <person name="Wu L."/>
            <person name="Ma J."/>
        </authorList>
    </citation>
    <scope>NUCLEOTIDE SEQUENCE [LARGE SCALE GENOMIC DNA]</scope>
    <source>
        <strain evidence="2">NCAIM B.02333</strain>
    </source>
</reference>
<evidence type="ECO:0000313" key="1">
    <source>
        <dbReference type="EMBL" id="MFC3687412.1"/>
    </source>
</evidence>
<dbReference type="EMBL" id="JBHRWW010000002">
    <property type="protein sequence ID" value="MFC3687412.1"/>
    <property type="molecule type" value="Genomic_DNA"/>
</dbReference>
<organism evidence="1 2">
    <name type="scientific">Aquipuribacter hungaricus</name>
    <dbReference type="NCBI Taxonomy" id="545624"/>
    <lineage>
        <taxon>Bacteria</taxon>
        <taxon>Bacillati</taxon>
        <taxon>Actinomycetota</taxon>
        <taxon>Actinomycetes</taxon>
        <taxon>Micrococcales</taxon>
        <taxon>Intrasporangiaceae</taxon>
        <taxon>Aquipuribacter</taxon>
    </lineage>
</organism>
<keyword evidence="2" id="KW-1185">Reference proteome</keyword>
<accession>A0ABV7WEH3</accession>
<gene>
    <name evidence="1" type="ORF">ACFOLH_03545</name>
</gene>
<dbReference type="Pfam" id="PF11452">
    <property type="entry name" value="DUF3000"/>
    <property type="match status" value="1"/>
</dbReference>
<sequence>MATTRSSAPSALVFDDAVAVLRSARVRPEVALTEIPPPRRVAPFAHAVEGHVDLAVVRAGARDGEDADEAEEAGGRFVLLHDPSAPDAWGGDLRVIALVKAVVEPELAEDPMLAEVVWAWLGETLVGPDAPATRLGGTVTRVVSESFGSLADRPAAIQVELRASWSPLGPLDAQLGAWADVLCRLAGLPPLPAGVSALPRRR</sequence>